<evidence type="ECO:0000313" key="2">
    <source>
        <dbReference type="EMBL" id="RAK78896.1"/>
    </source>
</evidence>
<proteinExistence type="predicted"/>
<reference evidence="2 3" key="1">
    <citation type="submission" date="2018-02" db="EMBL/GenBank/DDBJ databases">
        <title>The genomes of Aspergillus section Nigri reveals drivers in fungal speciation.</title>
        <authorList>
            <consortium name="DOE Joint Genome Institute"/>
            <person name="Vesth T.C."/>
            <person name="Nybo J."/>
            <person name="Theobald S."/>
            <person name="Brandl J."/>
            <person name="Frisvad J.C."/>
            <person name="Nielsen K.F."/>
            <person name="Lyhne E.K."/>
            <person name="Kogle M.E."/>
            <person name="Kuo A."/>
            <person name="Riley R."/>
            <person name="Clum A."/>
            <person name="Nolan M."/>
            <person name="Lipzen A."/>
            <person name="Salamov A."/>
            <person name="Henrissat B."/>
            <person name="Wiebenga A."/>
            <person name="De vries R.P."/>
            <person name="Grigoriev I.V."/>
            <person name="Mortensen U.H."/>
            <person name="Andersen M.R."/>
            <person name="Baker S.E."/>
        </authorList>
    </citation>
    <scope>NUCLEOTIDE SEQUENCE [LARGE SCALE GENOMIC DNA]</scope>
    <source>
        <strain evidence="2 3">CBS 313.89</strain>
    </source>
</reference>
<dbReference type="PANTHER" id="PTHR48419">
    <property type="entry name" value="SULFOTRANSFERASE DOMAIN-CONTAINING PROTEIN"/>
    <property type="match status" value="1"/>
</dbReference>
<dbReference type="GeneID" id="63867895"/>
<dbReference type="InterPro" id="IPR053226">
    <property type="entry name" value="Pyrrolopyrazine_biosynth_F"/>
</dbReference>
<dbReference type="VEuPathDB" id="FungiDB:BO72DRAFT_60036"/>
<evidence type="ECO:0000256" key="1">
    <source>
        <dbReference type="SAM" id="MobiDB-lite"/>
    </source>
</evidence>
<accession>A0A8G1RWN2</accession>
<dbReference type="InterPro" id="IPR027417">
    <property type="entry name" value="P-loop_NTPase"/>
</dbReference>
<keyword evidence="3" id="KW-1185">Reference proteome</keyword>
<evidence type="ECO:0008006" key="4">
    <source>
        <dbReference type="Google" id="ProtNLM"/>
    </source>
</evidence>
<dbReference type="SUPFAM" id="SSF52540">
    <property type="entry name" value="P-loop containing nucleoside triphosphate hydrolases"/>
    <property type="match status" value="1"/>
</dbReference>
<organism evidence="2 3">
    <name type="scientific">Aspergillus fijiensis CBS 313.89</name>
    <dbReference type="NCBI Taxonomy" id="1448319"/>
    <lineage>
        <taxon>Eukaryota</taxon>
        <taxon>Fungi</taxon>
        <taxon>Dikarya</taxon>
        <taxon>Ascomycota</taxon>
        <taxon>Pezizomycotina</taxon>
        <taxon>Eurotiomycetes</taxon>
        <taxon>Eurotiomycetidae</taxon>
        <taxon>Eurotiales</taxon>
        <taxon>Aspergillaceae</taxon>
        <taxon>Aspergillus</taxon>
    </lineage>
</organism>
<dbReference type="Gene3D" id="3.40.50.300">
    <property type="entry name" value="P-loop containing nucleotide triphosphate hydrolases"/>
    <property type="match status" value="1"/>
</dbReference>
<name>A0A8G1RWN2_9EURO</name>
<dbReference type="EMBL" id="KZ824635">
    <property type="protein sequence ID" value="RAK78896.1"/>
    <property type="molecule type" value="Genomic_DNA"/>
</dbReference>
<dbReference type="Proteomes" id="UP000249789">
    <property type="component" value="Unassembled WGS sequence"/>
</dbReference>
<protein>
    <recommendedName>
        <fullName evidence="4">P-loop containing nucleoside triphosphate hydrolase protein</fullName>
    </recommendedName>
</protein>
<evidence type="ECO:0000313" key="3">
    <source>
        <dbReference type="Proteomes" id="UP000249789"/>
    </source>
</evidence>
<dbReference type="OrthoDB" id="3650366at2759"/>
<sequence length="373" mass="41887">MEPQAPTKQTKMTKTNPTDQQRLLLVSVPRTASNLLLKVLNIHSQPALHTNNKGGYFFFDAFTAAAQSSVLTTPAATWPPATVAQVRSVFQSCFDALEAFSAEAATNGKRAFAKEHAFWFANPVSFHPTDPDESASDDADRREADETLFRLPLPETYGPTATATFSSGNETIFPDEYLRTWRLAFIIRHPALAFPSFYRAMRKVGETGYLVDDEETLRGTLATNMSLRWTRGLVEWCLRQKPGEEVLLLDAHDLIHEPAAVRRFCRLAGLDEGVVKWEWGVGEPHQRRGKKEEEEGVLTQEQRDYYAAARIMLSTLEGSSGVMKEKTPAAVDVRAEVKKWRGEFGEEVAAMLERAVEEAMPDYEFLRGKRVRG</sequence>
<gene>
    <name evidence="2" type="ORF">BO72DRAFT_60036</name>
</gene>
<feature type="region of interest" description="Disordered" evidence="1">
    <location>
        <begin position="1"/>
        <end position="20"/>
    </location>
</feature>
<dbReference type="AlphaFoldDB" id="A0A8G1RWN2"/>
<dbReference type="RefSeq" id="XP_040802906.1">
    <property type="nucleotide sequence ID" value="XM_040950560.1"/>
</dbReference>
<dbReference type="PANTHER" id="PTHR48419:SF1">
    <property type="entry name" value="SULFOTRANSFERASE DOMAIN-CONTAINING PROTEIN"/>
    <property type="match status" value="1"/>
</dbReference>